<keyword evidence="3" id="KW-0695">RNA-directed DNA polymerase</keyword>
<dbReference type="InterPro" id="IPR005162">
    <property type="entry name" value="Retrotrans_gag_dom"/>
</dbReference>
<organism evidence="3 4">
    <name type="scientific">Tanacetum coccineum</name>
    <dbReference type="NCBI Taxonomy" id="301880"/>
    <lineage>
        <taxon>Eukaryota</taxon>
        <taxon>Viridiplantae</taxon>
        <taxon>Streptophyta</taxon>
        <taxon>Embryophyta</taxon>
        <taxon>Tracheophyta</taxon>
        <taxon>Spermatophyta</taxon>
        <taxon>Magnoliopsida</taxon>
        <taxon>eudicotyledons</taxon>
        <taxon>Gunneridae</taxon>
        <taxon>Pentapetalae</taxon>
        <taxon>asterids</taxon>
        <taxon>campanulids</taxon>
        <taxon>Asterales</taxon>
        <taxon>Asteraceae</taxon>
        <taxon>Asteroideae</taxon>
        <taxon>Anthemideae</taxon>
        <taxon>Anthemidinae</taxon>
        <taxon>Tanacetum</taxon>
    </lineage>
</organism>
<proteinExistence type="predicted"/>
<keyword evidence="3" id="KW-0548">Nucleotidyltransferase</keyword>
<keyword evidence="3" id="KW-0808">Transferase</keyword>
<reference evidence="3" key="1">
    <citation type="journal article" date="2022" name="Int. J. Mol. Sci.">
        <title>Draft Genome of Tanacetum Coccineum: Genomic Comparison of Closely Related Tanacetum-Family Plants.</title>
        <authorList>
            <person name="Yamashiro T."/>
            <person name="Shiraishi A."/>
            <person name="Nakayama K."/>
            <person name="Satake H."/>
        </authorList>
    </citation>
    <scope>NUCLEOTIDE SEQUENCE</scope>
</reference>
<keyword evidence="4" id="KW-1185">Reference proteome</keyword>
<evidence type="ECO:0000313" key="3">
    <source>
        <dbReference type="EMBL" id="GJT92326.1"/>
    </source>
</evidence>
<feature type="domain" description="Retrotransposon gag" evidence="2">
    <location>
        <begin position="19"/>
        <end position="110"/>
    </location>
</feature>
<dbReference type="PANTHER" id="PTHR33223">
    <property type="entry name" value="CCHC-TYPE DOMAIN-CONTAINING PROTEIN"/>
    <property type="match status" value="1"/>
</dbReference>
<dbReference type="PANTHER" id="PTHR33223:SF11">
    <property type="entry name" value="ELEMENT PROTEIN, PUTATIVE-RELATED"/>
    <property type="match status" value="1"/>
</dbReference>
<name>A0ABQ5HWS4_9ASTR</name>
<dbReference type="Pfam" id="PF03732">
    <property type="entry name" value="Retrotrans_gag"/>
    <property type="match status" value="1"/>
</dbReference>
<evidence type="ECO:0000313" key="4">
    <source>
        <dbReference type="Proteomes" id="UP001151760"/>
    </source>
</evidence>
<accession>A0ABQ5HWS4</accession>
<comment type="caution">
    <text evidence="3">The sequence shown here is derived from an EMBL/GenBank/DDBJ whole genome shotgun (WGS) entry which is preliminary data.</text>
</comment>
<dbReference type="GO" id="GO:0003964">
    <property type="term" value="F:RNA-directed DNA polymerase activity"/>
    <property type="evidence" value="ECO:0007669"/>
    <property type="project" value="UniProtKB-KW"/>
</dbReference>
<evidence type="ECO:0000256" key="1">
    <source>
        <dbReference type="SAM" id="MobiDB-lite"/>
    </source>
</evidence>
<gene>
    <name evidence="3" type="ORF">Tco_1081171</name>
</gene>
<dbReference type="Proteomes" id="UP001151760">
    <property type="component" value="Unassembled WGS sequence"/>
</dbReference>
<reference evidence="3" key="2">
    <citation type="submission" date="2022-01" db="EMBL/GenBank/DDBJ databases">
        <authorList>
            <person name="Yamashiro T."/>
            <person name="Shiraishi A."/>
            <person name="Satake H."/>
            <person name="Nakayama K."/>
        </authorList>
    </citation>
    <scope>NUCLEOTIDE SEQUENCE</scope>
</reference>
<sequence length="356" mass="39007">MDDNVYGQLLEAPTAAYAFPFSIEGAAQIWLEKEPPRSILTWDDLVSKFINKFFPPSKTTNLRNEITRFQQRFDETFYEAWDRFNDLLRACPHHGFSELHQLDTFYNALNSNDQDSLNSAAGGNFLDKMPRECLRIIESKSKVRHSRNKAIVAKVGTSTSNPGISPDVAALTTDVAELKDMMKTLILDKQKSQAPATVKAVEEKCVTCGGAHSYRNCPATDGNVYRDNIQEFVSQAAVANFNQGNTGVSKTDFESYVKANDVVMQNIQSQMSDITDLLTKITNSNAASTSGLGSLPSNTVANPKGELKAITTRSGASYNGPQVPPPNSSLPKVVENEPEVTKDTVPPTNNGSTKDV</sequence>
<feature type="region of interest" description="Disordered" evidence="1">
    <location>
        <begin position="311"/>
        <end position="356"/>
    </location>
</feature>
<dbReference type="EMBL" id="BQNB010020098">
    <property type="protein sequence ID" value="GJT92326.1"/>
    <property type="molecule type" value="Genomic_DNA"/>
</dbReference>
<feature type="compositionally biased region" description="Polar residues" evidence="1">
    <location>
        <begin position="311"/>
        <end position="320"/>
    </location>
</feature>
<feature type="compositionally biased region" description="Polar residues" evidence="1">
    <location>
        <begin position="346"/>
        <end position="356"/>
    </location>
</feature>
<evidence type="ECO:0000259" key="2">
    <source>
        <dbReference type="Pfam" id="PF03732"/>
    </source>
</evidence>
<protein>
    <submittedName>
        <fullName evidence="3">Reverse transcriptase domain-containing protein</fullName>
    </submittedName>
</protein>